<gene>
    <name evidence="10" type="ORF">LALA0_S03e01002g</name>
</gene>
<evidence type="ECO:0000256" key="4">
    <source>
        <dbReference type="ARBA" id="ARBA00022692"/>
    </source>
</evidence>
<evidence type="ECO:0000256" key="8">
    <source>
        <dbReference type="ARBA" id="ARBA00023136"/>
    </source>
</evidence>
<keyword evidence="7 9" id="KW-0333">Golgi apparatus</keyword>
<evidence type="ECO:0000256" key="7">
    <source>
        <dbReference type="ARBA" id="ARBA00023034"/>
    </source>
</evidence>
<dbReference type="HOGENOM" id="CLU_152663_1_0_1"/>
<proteinExistence type="inferred from homology"/>
<dbReference type="GeneID" id="34684777"/>
<keyword evidence="6" id="KW-1133">Transmembrane helix</keyword>
<protein>
    <recommendedName>
        <fullName evidence="9">Protein kish</fullName>
    </recommendedName>
</protein>
<dbReference type="Pfam" id="PF06842">
    <property type="entry name" value="DUF1242"/>
    <property type="match status" value="1"/>
</dbReference>
<feature type="signal peptide" evidence="9">
    <location>
        <begin position="1"/>
        <end position="26"/>
    </location>
</feature>
<sequence length="72" mass="8184">MSALFNFQALLQVLLLLVCSCTYIHSQWPSLLDRYKDHSMLGAFWKCARIGERASPYVSIACIVMAINQFQA</sequence>
<dbReference type="STRING" id="1245769.A0A0C7N7F6"/>
<keyword evidence="4" id="KW-0812">Transmembrane</keyword>
<feature type="chain" id="PRO_5005111806" description="Protein kish" evidence="9">
    <location>
        <begin position="27"/>
        <end position="72"/>
    </location>
</feature>
<evidence type="ECO:0000313" key="11">
    <source>
        <dbReference type="Proteomes" id="UP000054304"/>
    </source>
</evidence>
<keyword evidence="5 9" id="KW-0732">Signal</keyword>
<comment type="function">
    <text evidence="1 9">Involved in the early part of the secretory pathway.</text>
</comment>
<dbReference type="EMBL" id="LN736362">
    <property type="protein sequence ID" value="CEP61355.1"/>
    <property type="molecule type" value="Genomic_DNA"/>
</dbReference>
<keyword evidence="11" id="KW-1185">Reference proteome</keyword>
<evidence type="ECO:0000256" key="9">
    <source>
        <dbReference type="RuleBase" id="RU910717"/>
    </source>
</evidence>
<dbReference type="RefSeq" id="XP_022627589.1">
    <property type="nucleotide sequence ID" value="XM_022773080.1"/>
</dbReference>
<comment type="subcellular location">
    <subcellularLocation>
        <location evidence="2 9">Golgi apparatus membrane</location>
        <topology evidence="2 9">Single-pass type I membrane protein</topology>
    </subcellularLocation>
</comment>
<name>A0A0C7N7F6_9SACH</name>
<dbReference type="InterPro" id="IPR051523">
    <property type="entry name" value="KISH_domain"/>
</dbReference>
<evidence type="ECO:0000256" key="5">
    <source>
        <dbReference type="ARBA" id="ARBA00022729"/>
    </source>
</evidence>
<reference evidence="10 11" key="1">
    <citation type="submission" date="2014-12" db="EMBL/GenBank/DDBJ databases">
        <authorList>
            <person name="Neuveglise Cecile"/>
        </authorList>
    </citation>
    <scope>NUCLEOTIDE SEQUENCE [LARGE SCALE GENOMIC DNA]</scope>
    <source>
        <strain evidence="10 11">CBS 12615</strain>
    </source>
</reference>
<evidence type="ECO:0000256" key="6">
    <source>
        <dbReference type="ARBA" id="ARBA00022989"/>
    </source>
</evidence>
<accession>A0A0C7N7F6</accession>
<evidence type="ECO:0000313" key="10">
    <source>
        <dbReference type="EMBL" id="CEP61355.1"/>
    </source>
</evidence>
<organism evidence="10 11">
    <name type="scientific">Lachancea lanzarotensis</name>
    <dbReference type="NCBI Taxonomy" id="1245769"/>
    <lineage>
        <taxon>Eukaryota</taxon>
        <taxon>Fungi</taxon>
        <taxon>Dikarya</taxon>
        <taxon>Ascomycota</taxon>
        <taxon>Saccharomycotina</taxon>
        <taxon>Saccharomycetes</taxon>
        <taxon>Saccharomycetales</taxon>
        <taxon>Saccharomycetaceae</taxon>
        <taxon>Lachancea</taxon>
    </lineage>
</organism>
<evidence type="ECO:0000256" key="3">
    <source>
        <dbReference type="ARBA" id="ARBA00008961"/>
    </source>
</evidence>
<dbReference type="InterPro" id="IPR009653">
    <property type="entry name" value="Ksh1"/>
</dbReference>
<dbReference type="Proteomes" id="UP000054304">
    <property type="component" value="Unassembled WGS sequence"/>
</dbReference>
<keyword evidence="8" id="KW-0472">Membrane</keyword>
<dbReference type="AlphaFoldDB" id="A0A0C7N7F6"/>
<dbReference type="PANTHER" id="PTHR13229">
    <property type="entry name" value="PROTEIN KISH-A"/>
    <property type="match status" value="1"/>
</dbReference>
<comment type="similarity">
    <text evidence="3 9">Belongs to the KISH family.</text>
</comment>
<dbReference type="GO" id="GO:0000139">
    <property type="term" value="C:Golgi membrane"/>
    <property type="evidence" value="ECO:0007669"/>
    <property type="project" value="UniProtKB-SubCell"/>
</dbReference>
<evidence type="ECO:0000256" key="2">
    <source>
        <dbReference type="ARBA" id="ARBA00004614"/>
    </source>
</evidence>
<dbReference type="OrthoDB" id="10034655at2759"/>
<evidence type="ECO:0000256" key="1">
    <source>
        <dbReference type="ARBA" id="ARBA00002154"/>
    </source>
</evidence>